<dbReference type="SUPFAM" id="SSF52540">
    <property type="entry name" value="P-loop containing nucleoside triphosphate hydrolases"/>
    <property type="match status" value="1"/>
</dbReference>
<dbReference type="InterPro" id="IPR014201">
    <property type="entry name" value="Spore_IV_A"/>
</dbReference>
<feature type="domain" description="Stage IV sporulation protein A ATPase" evidence="2">
    <location>
        <begin position="1"/>
        <end position="237"/>
    </location>
</feature>
<comment type="function">
    <text evidence="1">ATPase. Has a role at an early stage in the morphogenesis of the spore coat.</text>
</comment>
<dbReference type="InterPro" id="IPR046840">
    <property type="entry name" value="SpoIVA_C"/>
</dbReference>
<evidence type="ECO:0000313" key="6">
    <source>
        <dbReference type="Proteomes" id="UP001057134"/>
    </source>
</evidence>
<feature type="domain" description="Sporulation stage IV protein A C-terminal" evidence="4">
    <location>
        <begin position="417"/>
        <end position="492"/>
    </location>
</feature>
<keyword evidence="1" id="KW-0067">ATP-binding</keyword>
<reference evidence="5" key="2">
    <citation type="journal article" date="2021" name="J Anim Sci Technol">
        <title>Complete genome sequence of Paenibacillus konkukensis sp. nov. SK3146 as a potential probiotic strain.</title>
        <authorList>
            <person name="Jung H.I."/>
            <person name="Park S."/>
            <person name="Niu K.M."/>
            <person name="Lee S.W."/>
            <person name="Kothari D."/>
            <person name="Yi K.J."/>
            <person name="Kim S.K."/>
        </authorList>
    </citation>
    <scope>NUCLEOTIDE SEQUENCE</scope>
    <source>
        <strain evidence="5">SK3146</strain>
    </source>
</reference>
<dbReference type="PIRSF" id="PIRSF007466">
    <property type="entry name" value="SpoIVA"/>
    <property type="match status" value="1"/>
</dbReference>
<dbReference type="InterPro" id="IPR027417">
    <property type="entry name" value="P-loop_NTPase"/>
</dbReference>
<feature type="domain" description="Stage IV sporulation protein A middle" evidence="3">
    <location>
        <begin position="238"/>
        <end position="416"/>
    </location>
</feature>
<comment type="catalytic activity">
    <reaction evidence="1">
        <text>ATP + H2O = ADP + phosphate + H(+)</text>
        <dbReference type="Rhea" id="RHEA:13065"/>
        <dbReference type="ChEBI" id="CHEBI:15377"/>
        <dbReference type="ChEBI" id="CHEBI:15378"/>
        <dbReference type="ChEBI" id="CHEBI:30616"/>
        <dbReference type="ChEBI" id="CHEBI:43474"/>
        <dbReference type="ChEBI" id="CHEBI:456216"/>
    </reaction>
</comment>
<reference evidence="5" key="1">
    <citation type="submission" date="2018-02" db="EMBL/GenBank/DDBJ databases">
        <authorList>
            <person name="Kim S.-K."/>
            <person name="Jung H.-I."/>
            <person name="Lee S.-W."/>
        </authorList>
    </citation>
    <scope>NUCLEOTIDE SEQUENCE</scope>
    <source>
        <strain evidence="5">SK3146</strain>
    </source>
</reference>
<dbReference type="Pfam" id="PF09547">
    <property type="entry name" value="SpoIVA_ATPase"/>
    <property type="match status" value="1"/>
</dbReference>
<evidence type="ECO:0000313" key="5">
    <source>
        <dbReference type="EMBL" id="UQZ81932.1"/>
    </source>
</evidence>
<evidence type="ECO:0000259" key="3">
    <source>
        <dbReference type="Pfam" id="PF20438"/>
    </source>
</evidence>
<dbReference type="NCBIfam" id="TIGR02836">
    <property type="entry name" value="spore_IV_A"/>
    <property type="match status" value="1"/>
</dbReference>
<protein>
    <recommendedName>
        <fullName evidence="1">Stage IV sporulation protein A</fullName>
        <ecNumber evidence="1">3.6.1.-</ecNumber>
    </recommendedName>
    <alternativeName>
        <fullName evidence="1">Coat morphogenetic protein SpoIVA</fullName>
    </alternativeName>
</protein>
<dbReference type="EMBL" id="CP027059">
    <property type="protein sequence ID" value="UQZ81932.1"/>
    <property type="molecule type" value="Genomic_DNA"/>
</dbReference>
<keyword evidence="1" id="KW-0749">Sporulation</keyword>
<keyword evidence="6" id="KW-1185">Reference proteome</keyword>
<dbReference type="Gene3D" id="3.40.50.300">
    <property type="entry name" value="P-loop containing nucleotide triphosphate hydrolases"/>
    <property type="match status" value="1"/>
</dbReference>
<organism evidence="5 6">
    <name type="scientific">Paenibacillus konkukensis</name>
    <dbReference type="NCBI Taxonomy" id="2020716"/>
    <lineage>
        <taxon>Bacteria</taxon>
        <taxon>Bacillati</taxon>
        <taxon>Bacillota</taxon>
        <taxon>Bacilli</taxon>
        <taxon>Bacillales</taxon>
        <taxon>Paenibacillaceae</taxon>
        <taxon>Paenibacillus</taxon>
    </lineage>
</organism>
<name>A0ABY4RID4_9BACL</name>
<accession>A0ABY4RID4</accession>
<keyword evidence="1" id="KW-0378">Hydrolase</keyword>
<proteinExistence type="predicted"/>
<gene>
    <name evidence="5" type="primary">spoIVA</name>
    <name evidence="5" type="ORF">SK3146_01089</name>
</gene>
<dbReference type="Pfam" id="PF20439">
    <property type="entry name" value="SpoIVA_C"/>
    <property type="match status" value="1"/>
</dbReference>
<evidence type="ECO:0000256" key="1">
    <source>
        <dbReference type="PIRNR" id="PIRNR007466"/>
    </source>
</evidence>
<keyword evidence="1" id="KW-0963">Cytoplasm</keyword>
<evidence type="ECO:0000259" key="2">
    <source>
        <dbReference type="Pfam" id="PF09547"/>
    </source>
</evidence>
<dbReference type="Pfam" id="PF20438">
    <property type="entry name" value="SpoIVA_middle"/>
    <property type="match status" value="1"/>
</dbReference>
<dbReference type="RefSeq" id="WP_249864125.1">
    <property type="nucleotide sequence ID" value="NZ_CP027059.1"/>
</dbReference>
<keyword evidence="1" id="KW-0547">Nucleotide-binding</keyword>
<dbReference type="InterPro" id="IPR046841">
    <property type="entry name" value="SpoIVA_middle"/>
</dbReference>
<evidence type="ECO:0000259" key="4">
    <source>
        <dbReference type="Pfam" id="PF20439"/>
    </source>
</evidence>
<sequence>MEKVDIFKDIAERTGGDIYLGVVGAVRTGKSTFIKRFMESIVLPNIQNEADRIRATDELPQSAAGRTIMTTEPKFVPNNAVQLHVAEGLNVNVRLVDCVGYVVEGAKGYEDENGPRMINTPWFDEAIPFQEAAEIGTRKVIQEHATLGVVITTDGSIAEIPRSSYVDAEARIISELKEVGKPFIVIVNSTKPNGEIAQELRGELQASHDVPVVAMSVANMNEDDMISVLREVLYEFPVHEVNVNLPSWVMVLEENHWLRSHFENSVRETVQDIRRLRDVDRVVSHFEEYEFIDKAALAGMNMGQGVAEIDLYAPDELYDRILMEVVGVEIRGKDHLLQLMQEFSHAKREYDHFAEALEMVKTTGYGIAPPTLAEMALDEPELIRQGSRFGVRLKATAPSIHMIRVDVESEFSPIIGTEKQSEELVRYLMQDFEDNPLKIWESDIFGRSLHSIVREGIQGKLAMMPDNARYKLQETLGRIINEGSGGLIAIIL</sequence>
<dbReference type="CDD" id="cd00882">
    <property type="entry name" value="Ras_like_GTPase"/>
    <property type="match status" value="1"/>
</dbReference>
<dbReference type="EC" id="3.6.1.-" evidence="1"/>
<comment type="subcellular location">
    <subcellularLocation>
        <location evidence="1">Cytoplasm</location>
    </subcellularLocation>
</comment>
<dbReference type="InterPro" id="IPR046842">
    <property type="entry name" value="SpoIVA_ATPase"/>
</dbReference>
<dbReference type="Proteomes" id="UP001057134">
    <property type="component" value="Chromosome"/>
</dbReference>